<organism evidence="4 5">
    <name type="scientific">Parachitinimonas caeni</name>
    <dbReference type="NCBI Taxonomy" id="3031301"/>
    <lineage>
        <taxon>Bacteria</taxon>
        <taxon>Pseudomonadati</taxon>
        <taxon>Pseudomonadota</taxon>
        <taxon>Betaproteobacteria</taxon>
        <taxon>Neisseriales</taxon>
        <taxon>Chitinibacteraceae</taxon>
        <taxon>Parachitinimonas</taxon>
    </lineage>
</organism>
<keyword evidence="5" id="KW-1185">Reference proteome</keyword>
<dbReference type="Pfam" id="PF26109">
    <property type="entry name" value="WHD_BrxR"/>
    <property type="match status" value="1"/>
</dbReference>
<dbReference type="EMBL" id="JARRAF010000039">
    <property type="protein sequence ID" value="MDK2126495.1"/>
    <property type="molecule type" value="Genomic_DNA"/>
</dbReference>
<sequence>MSMQIDGILTGRLQQIALLLLWEGEVSNERLRGLFDLSQVRASEWIKEFRAHFPDSCEWHSKRRRFLASSLLYQQVPSELPALSLSQYLALSTRQPTLQSDLHCIIFQGFQAIGQPSARVVSRLQLAIRTSVGVNIQYVSLNQPEPHWRVLFPHSLVCTGQRWHVRGFSPEHGEYRDHNLGRILDIALCDEVLPAEVAPDQAWQTLVQIELGPHPQLTRAQAGVVSAEFCAGQPSRVTTVRGALVHYYVQVMHLAMNVQIQCPPDYLLAVYNVEEVQPWMF</sequence>
<dbReference type="InterPro" id="IPR026881">
    <property type="entry name" value="WYL_dom"/>
</dbReference>
<evidence type="ECO:0000259" key="1">
    <source>
        <dbReference type="Pfam" id="PF13280"/>
    </source>
</evidence>
<name>A0ABT7E2F6_9NEIS</name>
<dbReference type="PROSITE" id="PS52050">
    <property type="entry name" value="WYL"/>
    <property type="match status" value="1"/>
</dbReference>
<evidence type="ECO:0000313" key="4">
    <source>
        <dbReference type="EMBL" id="MDK2126495.1"/>
    </source>
</evidence>
<evidence type="ECO:0000313" key="5">
    <source>
        <dbReference type="Proteomes" id="UP001172778"/>
    </source>
</evidence>
<dbReference type="Pfam" id="PF13280">
    <property type="entry name" value="WYL"/>
    <property type="match status" value="1"/>
</dbReference>
<reference evidence="4" key="1">
    <citation type="submission" date="2023-03" db="EMBL/GenBank/DDBJ databases">
        <title>Chitinimonas shenzhenensis gen. nov., sp. nov., a novel member of family Burkholderiaceae isolated from activated sludge collected in Shen Zhen, China.</title>
        <authorList>
            <person name="Wang X."/>
        </authorList>
    </citation>
    <scope>NUCLEOTIDE SEQUENCE</scope>
    <source>
        <strain evidence="4">DQS-5</strain>
    </source>
</reference>
<evidence type="ECO:0000259" key="3">
    <source>
        <dbReference type="Pfam" id="PF26109"/>
    </source>
</evidence>
<feature type="domain" description="DNA-binding transcriptional repressor CapW winged helix-turn-helix" evidence="3">
    <location>
        <begin position="11"/>
        <end position="70"/>
    </location>
</feature>
<evidence type="ECO:0000259" key="2">
    <source>
        <dbReference type="Pfam" id="PF26107"/>
    </source>
</evidence>
<proteinExistence type="predicted"/>
<dbReference type="InterPro" id="IPR059019">
    <property type="entry name" value="WHD_CapW"/>
</dbReference>
<dbReference type="RefSeq" id="WP_284102814.1">
    <property type="nucleotide sequence ID" value="NZ_JARRAF010000039.1"/>
</dbReference>
<feature type="domain" description="DNA-binding transcriptional repressor CapW C-terminal dimerisation" evidence="2">
    <location>
        <begin position="207"/>
        <end position="276"/>
    </location>
</feature>
<dbReference type="InterPro" id="IPR059020">
    <property type="entry name" value="CapW_CTD"/>
</dbReference>
<dbReference type="Pfam" id="PF26107">
    <property type="entry name" value="BrxR_CTD"/>
    <property type="match status" value="1"/>
</dbReference>
<gene>
    <name evidence="4" type="ORF">PZA18_20855</name>
</gene>
<feature type="domain" description="WYL" evidence="1">
    <location>
        <begin position="120"/>
        <end position="187"/>
    </location>
</feature>
<comment type="caution">
    <text evidence="4">The sequence shown here is derived from an EMBL/GenBank/DDBJ whole genome shotgun (WGS) entry which is preliminary data.</text>
</comment>
<protein>
    <submittedName>
        <fullName evidence="4">WYL domain-containing protein</fullName>
    </submittedName>
</protein>
<accession>A0ABT7E2F6</accession>
<dbReference type="Proteomes" id="UP001172778">
    <property type="component" value="Unassembled WGS sequence"/>
</dbReference>